<dbReference type="Pfam" id="PF13148">
    <property type="entry name" value="DUF3987"/>
    <property type="match status" value="1"/>
</dbReference>
<reference evidence="1" key="1">
    <citation type="journal article" date="2014" name="Genome Announc.">
        <title>Draft Genome Sequences of Marine Flavobacterium Nonlabens Strains NR17, NR24, NR27, NR32, NR33, and Ara13.</title>
        <authorList>
            <person name="Nakanishi M."/>
            <person name="Meirelles P."/>
            <person name="Suzuki R."/>
            <person name="Takatani N."/>
            <person name="Mino S."/>
            <person name="Suda W."/>
            <person name="Oshima K."/>
            <person name="Hattori M."/>
            <person name="Ohkuma M."/>
            <person name="Hosokawa M."/>
            <person name="Miyashita K."/>
            <person name="Thompson F.L."/>
            <person name="Niwa A."/>
            <person name="Sawabe T."/>
            <person name="Sawabe T."/>
        </authorList>
    </citation>
    <scope>NUCLEOTIDE SEQUENCE [LARGE SCALE GENOMIC DNA]</scope>
    <source>
        <strain evidence="1">JCM 19294</strain>
    </source>
</reference>
<dbReference type="EMBL" id="BBML01000001">
    <property type="protein sequence ID" value="GAK95523.1"/>
    <property type="molecule type" value="Genomic_DNA"/>
</dbReference>
<proteinExistence type="predicted"/>
<gene>
    <name evidence="1" type="ORF">JCM19294_2305</name>
</gene>
<accession>A0A090Q1E5</accession>
<dbReference type="RefSeq" id="WP_042276069.1">
    <property type="nucleotide sequence ID" value="NZ_BBML01000001.1"/>
</dbReference>
<dbReference type="AlphaFoldDB" id="A0A090Q1E5"/>
<evidence type="ECO:0000313" key="1">
    <source>
        <dbReference type="EMBL" id="GAK95523.1"/>
    </source>
</evidence>
<organism evidence="1 2">
    <name type="scientific">Nonlabens tegetincola</name>
    <dbReference type="NCBI Taxonomy" id="323273"/>
    <lineage>
        <taxon>Bacteria</taxon>
        <taxon>Pseudomonadati</taxon>
        <taxon>Bacteroidota</taxon>
        <taxon>Flavobacteriia</taxon>
        <taxon>Flavobacteriales</taxon>
        <taxon>Flavobacteriaceae</taxon>
        <taxon>Nonlabens</taxon>
    </lineage>
</organism>
<protein>
    <recommendedName>
        <fullName evidence="3">DUF3987 domain-containing protein</fullName>
    </recommendedName>
</protein>
<sequence>MDFNNLTKLEISKKELISKRDLIISKLPGVYQELINQSFIYKRVPKEYMLSSILFTISSSVGLVFRLDALGYTNYGNAYFTIVGSRGDTKSEAISIATAPLKKSDDRDYDLYKNELLSEPSVDRKVIRKQTMLQDATIESAQISHENNPNGIGICKDEIYDLIQNMSNPNSRDGQKWRTFLLESYTNKFVDIGRKTTDSFRIKKTYLTLIGGLQHQFLPKMFANGNLESGFIDRIWFTNILTRNNRMTFGEINDQVLKGYDACIQNILAYKRQSEKQEEKVKQLKINLTDEAHLALFNYSQQLLNRQTKAVKPFEEYFSKMCISIHKLCILIFMMRHAKNGTFASSLNIDDVELAIELNEFYYLNFQLIVYKNFNSPASKIDINEIVKLAIKNNATQKAVAEITGLHKYYF</sequence>
<dbReference type="Proteomes" id="UP000029221">
    <property type="component" value="Unassembled WGS sequence"/>
</dbReference>
<comment type="caution">
    <text evidence="1">The sequence shown here is derived from an EMBL/GenBank/DDBJ whole genome shotgun (WGS) entry which is preliminary data.</text>
</comment>
<evidence type="ECO:0000313" key="2">
    <source>
        <dbReference type="Proteomes" id="UP000029221"/>
    </source>
</evidence>
<name>A0A090Q1E5_9FLAO</name>
<evidence type="ECO:0008006" key="3">
    <source>
        <dbReference type="Google" id="ProtNLM"/>
    </source>
</evidence>
<keyword evidence="2" id="KW-1185">Reference proteome</keyword>
<dbReference type="eggNOG" id="COG0714">
    <property type="taxonomic scope" value="Bacteria"/>
</dbReference>
<dbReference type="InterPro" id="IPR025048">
    <property type="entry name" value="DUF3987"/>
</dbReference>